<protein>
    <submittedName>
        <fullName evidence="2">VWA domain-containing protein</fullName>
    </submittedName>
</protein>
<comment type="caution">
    <text evidence="2">The sequence shown here is derived from an EMBL/GenBank/DDBJ whole genome shotgun (WGS) entry which is preliminary data.</text>
</comment>
<evidence type="ECO:0000313" key="2">
    <source>
        <dbReference type="EMBL" id="MFD1712778.1"/>
    </source>
</evidence>
<organism evidence="2 3">
    <name type="scientific">Ottowia flava</name>
    <dbReference type="NCBI Taxonomy" id="2675430"/>
    <lineage>
        <taxon>Bacteria</taxon>
        <taxon>Pseudomonadati</taxon>
        <taxon>Pseudomonadota</taxon>
        <taxon>Betaproteobacteria</taxon>
        <taxon>Burkholderiales</taxon>
        <taxon>Comamonadaceae</taxon>
        <taxon>Ottowia</taxon>
    </lineage>
</organism>
<feature type="region of interest" description="Disordered" evidence="1">
    <location>
        <begin position="336"/>
        <end position="360"/>
    </location>
</feature>
<proteinExistence type="predicted"/>
<accession>A0ABW4KZK1</accession>
<feature type="region of interest" description="Disordered" evidence="1">
    <location>
        <begin position="217"/>
        <end position="308"/>
    </location>
</feature>
<dbReference type="InterPro" id="IPR036465">
    <property type="entry name" value="vWFA_dom_sf"/>
</dbReference>
<gene>
    <name evidence="2" type="ORF">ACFSF0_19450</name>
</gene>
<sequence length="602" mass="64283">MRNLKILAKILANSVHMDVAFEAVSTASCDGKCIRIPQHWGLSNDPKDEIIVRGMMDHEALGHGRFTDFKVWVQKFADHKITNLDAAIHNILEDIFIETMAMASKPGTKNNLSELVRVLVDTEDFFGPEPQHLQPEDGATMLVNALLIVCRSNLLPGQAQYLGSRAAAYEKLCQQAFGPLWTQIYAIAAKSASAQSTQDTLELTLQIKRLVEAAAVGKLPQPSDGEPNGEAGEPDSAQSESQGTGKGKGKAKGKAKAKGKGEAESAEEQGGDGDGAGDGQPEDQGKGKGKGKGSKPSKGRGAGAGCADGEQIQSAARKLLEQSNDEMPVVEITEAASQEMNDSKHTRKAVSDPTCGEWPTLLPPQPATLALANRIASRSEDIIDVLKTMTHAGRHVGLVGKRLSSRHLNRVPTCDLRVFTNKSHARGIDTGVVLMCDFSTSMNDPISRQDPTSRATAANGLYVGLADLLDEYGVPFSAFAFNNSPKSIKLTDEDWSTNRRKLLVPYPCGGTSAGAALYQAVAEASQLTQQRRLVVLITDGDTNDTGVLDAAYQDAAELGIDVVTLLLGDAHSLYYEGKAERCLTTSSLVDYTVKAVEAAISD</sequence>
<keyword evidence="3" id="KW-1185">Reference proteome</keyword>
<dbReference type="CDD" id="cd00198">
    <property type="entry name" value="vWFA"/>
    <property type="match status" value="1"/>
</dbReference>
<name>A0ABW4KZK1_9BURK</name>
<reference evidence="3" key="1">
    <citation type="journal article" date="2019" name="Int. J. Syst. Evol. Microbiol.">
        <title>The Global Catalogue of Microorganisms (GCM) 10K type strain sequencing project: providing services to taxonomists for standard genome sequencing and annotation.</title>
        <authorList>
            <consortium name="The Broad Institute Genomics Platform"/>
            <consortium name="The Broad Institute Genome Sequencing Center for Infectious Disease"/>
            <person name="Wu L."/>
            <person name="Ma J."/>
        </authorList>
    </citation>
    <scope>NUCLEOTIDE SEQUENCE [LARGE SCALE GENOMIC DNA]</scope>
    <source>
        <strain evidence="3">LMG 29247</strain>
    </source>
</reference>
<dbReference type="Proteomes" id="UP001597304">
    <property type="component" value="Unassembled WGS sequence"/>
</dbReference>
<dbReference type="RefSeq" id="WP_147914667.1">
    <property type="nucleotide sequence ID" value="NZ_JBHUEJ010000049.1"/>
</dbReference>
<dbReference type="SUPFAM" id="SSF53300">
    <property type="entry name" value="vWA-like"/>
    <property type="match status" value="1"/>
</dbReference>
<feature type="compositionally biased region" description="Basic residues" evidence="1">
    <location>
        <begin position="247"/>
        <end position="258"/>
    </location>
</feature>
<dbReference type="Gene3D" id="3.40.50.410">
    <property type="entry name" value="von Willebrand factor, type A domain"/>
    <property type="match status" value="1"/>
</dbReference>
<dbReference type="EMBL" id="JBHUEJ010000049">
    <property type="protein sequence ID" value="MFD1712778.1"/>
    <property type="molecule type" value="Genomic_DNA"/>
</dbReference>
<evidence type="ECO:0000256" key="1">
    <source>
        <dbReference type="SAM" id="MobiDB-lite"/>
    </source>
</evidence>
<feature type="compositionally biased region" description="Basic residues" evidence="1">
    <location>
        <begin position="287"/>
        <end position="298"/>
    </location>
</feature>
<evidence type="ECO:0000313" key="3">
    <source>
        <dbReference type="Proteomes" id="UP001597304"/>
    </source>
</evidence>